<organism evidence="3 4">
    <name type="scientific">Winogradskyella alexanderae</name>
    <dbReference type="NCBI Taxonomy" id="2877123"/>
    <lineage>
        <taxon>Bacteria</taxon>
        <taxon>Pseudomonadati</taxon>
        <taxon>Bacteroidota</taxon>
        <taxon>Flavobacteriia</taxon>
        <taxon>Flavobacteriales</taxon>
        <taxon>Flavobacteriaceae</taxon>
        <taxon>Winogradskyella</taxon>
    </lineage>
</organism>
<name>A0ABS7XW30_9FLAO</name>
<evidence type="ECO:0000313" key="4">
    <source>
        <dbReference type="Proteomes" id="UP001198901"/>
    </source>
</evidence>
<protein>
    <recommendedName>
        <fullName evidence="5">Secreted protein</fullName>
    </recommendedName>
</protein>
<evidence type="ECO:0008006" key="5">
    <source>
        <dbReference type="Google" id="ProtNLM"/>
    </source>
</evidence>
<evidence type="ECO:0000256" key="2">
    <source>
        <dbReference type="SAM" id="SignalP"/>
    </source>
</evidence>
<dbReference type="RefSeq" id="WP_224530900.1">
    <property type="nucleotide sequence ID" value="NZ_JAIUJR010000010.1"/>
</dbReference>
<feature type="region of interest" description="Disordered" evidence="1">
    <location>
        <begin position="184"/>
        <end position="204"/>
    </location>
</feature>
<proteinExistence type="predicted"/>
<comment type="caution">
    <text evidence="3">The sequence shown here is derived from an EMBL/GenBank/DDBJ whole genome shotgun (WGS) entry which is preliminary data.</text>
</comment>
<evidence type="ECO:0000313" key="3">
    <source>
        <dbReference type="EMBL" id="MCA0133614.1"/>
    </source>
</evidence>
<sequence>MKKFFLLLLILSFTLTKTNAQAKVNTYKYVIVPLQYKFLKGQNAYRLNTLTKQLFLKSGYEVYYDNQLLPDDVFEDRCLAMYVDVNEVDKGFRLTNLEIELKDCRGKLILKSDLGTSGINMHEERYQTALRNAYETVNDRLFYQENSKLYSSESETVIADVQNEIEETVNTNVVATSNKKMKTTKESKIDDKLESSTKLTEDNTDKEETPMIVFYAKKIENGFQLVNQERKTEMVLLNTALDNVFLVKGGDAIVFKKEGDWILSKNGKDGVQVVSLNIKF</sequence>
<keyword evidence="2" id="KW-0732">Signal</keyword>
<gene>
    <name evidence="3" type="ORF">LBU54_13545</name>
</gene>
<accession>A0ABS7XW30</accession>
<feature type="chain" id="PRO_5047054806" description="Secreted protein" evidence="2">
    <location>
        <begin position="23"/>
        <end position="280"/>
    </location>
</feature>
<dbReference type="Proteomes" id="UP001198901">
    <property type="component" value="Unassembled WGS sequence"/>
</dbReference>
<reference evidence="4" key="1">
    <citation type="submission" date="2023-07" db="EMBL/GenBank/DDBJ databases">
        <authorList>
            <person name="Yue Y."/>
        </authorList>
    </citation>
    <scope>NUCLEOTIDE SEQUENCE [LARGE SCALE GENOMIC DNA]</scope>
    <source>
        <strain evidence="4">D23</strain>
    </source>
</reference>
<evidence type="ECO:0000256" key="1">
    <source>
        <dbReference type="SAM" id="MobiDB-lite"/>
    </source>
</evidence>
<feature type="signal peptide" evidence="2">
    <location>
        <begin position="1"/>
        <end position="22"/>
    </location>
</feature>
<keyword evidence="4" id="KW-1185">Reference proteome</keyword>
<dbReference type="EMBL" id="JAIUJR010000010">
    <property type="protein sequence ID" value="MCA0133614.1"/>
    <property type="molecule type" value="Genomic_DNA"/>
</dbReference>